<feature type="transmembrane region" description="Helical" evidence="1">
    <location>
        <begin position="137"/>
        <end position="155"/>
    </location>
</feature>
<dbReference type="PANTHER" id="PTHR33741">
    <property type="entry name" value="TRANSMEMBRANE PROTEIN DDB_G0269096-RELATED"/>
    <property type="match status" value="1"/>
</dbReference>
<accession>R1CEG7</accession>
<evidence type="ECO:0000313" key="4">
    <source>
        <dbReference type="Proteomes" id="UP000013378"/>
    </source>
</evidence>
<feature type="transmembrane region" description="Helical" evidence="1">
    <location>
        <begin position="71"/>
        <end position="91"/>
    </location>
</feature>
<dbReference type="InterPro" id="IPR007065">
    <property type="entry name" value="HPP"/>
</dbReference>
<dbReference type="STRING" id="1304284.L21TH_1291"/>
<dbReference type="InterPro" id="IPR058581">
    <property type="entry name" value="TM_HPP"/>
</dbReference>
<feature type="domain" description="HPP transmembrane region" evidence="2">
    <location>
        <begin position="11"/>
        <end position="153"/>
    </location>
</feature>
<comment type="caution">
    <text evidence="3">The sequence shown here is derived from an EMBL/GenBank/DDBJ whole genome shotgun (WGS) entry which is preliminary data.</text>
</comment>
<gene>
    <name evidence="3" type="ORF">L21TH_1291</name>
</gene>
<dbReference type="PANTHER" id="PTHR33741:SF5">
    <property type="entry name" value="TRANSMEMBRANE PROTEIN DDB_G0269096-RELATED"/>
    <property type="match status" value="1"/>
</dbReference>
<dbReference type="Proteomes" id="UP000013378">
    <property type="component" value="Unassembled WGS sequence"/>
</dbReference>
<evidence type="ECO:0000256" key="1">
    <source>
        <dbReference type="SAM" id="Phobius"/>
    </source>
</evidence>
<evidence type="ECO:0000313" key="3">
    <source>
        <dbReference type="EMBL" id="EOD00690.1"/>
    </source>
</evidence>
<dbReference type="OrthoDB" id="9811720at2"/>
<organism evidence="3 4">
    <name type="scientific">Caldisalinibacter kiritimatiensis</name>
    <dbReference type="NCBI Taxonomy" id="1304284"/>
    <lineage>
        <taxon>Bacteria</taxon>
        <taxon>Bacillati</taxon>
        <taxon>Bacillota</taxon>
        <taxon>Tissierellia</taxon>
        <taxon>Tissierellales</taxon>
        <taxon>Thermohalobacteraceae</taxon>
        <taxon>Caldisalinibacter</taxon>
    </lineage>
</organism>
<keyword evidence="1" id="KW-0812">Transmembrane</keyword>
<keyword evidence="1" id="KW-0472">Membrane</keyword>
<sequence>MELFDKKAKESIGRYVLQCALATASILVTLIFINLFTYTTIIASLGATTFIVFTMPSSYPARPRSLTGGYLTGIVIGAMMHLIANLLLTNFFPNYEHIIFTIFGALSVGLSIFIMVVTDAEHPPAAGLALGLVLSDWTYMTLFFVFSAVLIMLGLKKLLKPYLLDLR</sequence>
<dbReference type="Pfam" id="PF04982">
    <property type="entry name" value="TM_HPP"/>
    <property type="match status" value="1"/>
</dbReference>
<protein>
    <submittedName>
        <fullName evidence="3">Putative membrane protein</fullName>
    </submittedName>
</protein>
<feature type="transmembrane region" description="Helical" evidence="1">
    <location>
        <begin position="98"/>
        <end position="117"/>
    </location>
</feature>
<proteinExistence type="predicted"/>
<name>R1CEG7_9FIRM</name>
<dbReference type="EMBL" id="ARZA01000130">
    <property type="protein sequence ID" value="EOD00690.1"/>
    <property type="molecule type" value="Genomic_DNA"/>
</dbReference>
<keyword evidence="4" id="KW-1185">Reference proteome</keyword>
<keyword evidence="1" id="KW-1133">Transmembrane helix</keyword>
<dbReference type="eggNOG" id="COG3448">
    <property type="taxonomic scope" value="Bacteria"/>
</dbReference>
<dbReference type="AlphaFoldDB" id="R1CEG7"/>
<dbReference type="RefSeq" id="WP_006312078.1">
    <property type="nucleotide sequence ID" value="NZ_ARZA01000130.1"/>
</dbReference>
<reference evidence="3 4" key="1">
    <citation type="journal article" date="2015" name="Geomicrobiol. J.">
        <title>Caldisalinibacter kiritimatiensis gen. nov., sp. nov., a moderately thermohalophilic thiosulfate-reducing bacterium from a hypersaline microbial mat.</title>
        <authorList>
            <person name="Ben Hania W."/>
            <person name="Joseph M."/>
            <person name="Fiebig A."/>
            <person name="Bunk B."/>
            <person name="Klenk H.-P."/>
            <person name="Fardeau M.-L."/>
            <person name="Spring S."/>
        </authorList>
    </citation>
    <scope>NUCLEOTIDE SEQUENCE [LARGE SCALE GENOMIC DNA]</scope>
    <source>
        <strain evidence="3 4">L21-TH-D2</strain>
    </source>
</reference>
<evidence type="ECO:0000259" key="2">
    <source>
        <dbReference type="Pfam" id="PF04982"/>
    </source>
</evidence>
<feature type="transmembrane region" description="Helical" evidence="1">
    <location>
        <begin position="12"/>
        <end position="33"/>
    </location>
</feature>